<dbReference type="InterPro" id="IPR029021">
    <property type="entry name" value="Prot-tyrosine_phosphatase-like"/>
</dbReference>
<dbReference type="Pfam" id="PF13350">
    <property type="entry name" value="Y_phosphatase3"/>
    <property type="match status" value="1"/>
</dbReference>
<keyword evidence="2" id="KW-1185">Reference proteome</keyword>
<accession>A0A8H7BLA5</accession>
<dbReference type="GO" id="GO:0004721">
    <property type="term" value="F:phosphoprotein phosphatase activity"/>
    <property type="evidence" value="ECO:0007669"/>
    <property type="project" value="InterPro"/>
</dbReference>
<sequence>MYQAQGNKKRASYIVSKKILAPMGVPALYRGFVTYCHAEIREALTLFLYPENYPIHIHCTQGKDRTGILVCFLMLIAGVPRDIIVRDYALTQLGLNPIRSAMLEEVKSAGLSEEFANALPESINQFLDFLTETYGSVEAYLDIVGFDKDKRDRVRQIICVRP</sequence>
<evidence type="ECO:0008006" key="3">
    <source>
        <dbReference type="Google" id="ProtNLM"/>
    </source>
</evidence>
<reference evidence="1" key="1">
    <citation type="submission" date="2020-01" db="EMBL/GenBank/DDBJ databases">
        <title>Genome Sequencing of Three Apophysomyces-Like Fungal Strains Confirms a Novel Fungal Genus in the Mucoromycota with divergent Burkholderia-like Endosymbiotic Bacteria.</title>
        <authorList>
            <person name="Stajich J.E."/>
            <person name="Macias A.M."/>
            <person name="Carter-House D."/>
            <person name="Lovett B."/>
            <person name="Kasson L.R."/>
            <person name="Berry K."/>
            <person name="Grigoriev I."/>
            <person name="Chang Y."/>
            <person name="Spatafora J."/>
            <person name="Kasson M.T."/>
        </authorList>
    </citation>
    <scope>NUCLEOTIDE SEQUENCE</scope>
    <source>
        <strain evidence="1">NRRL A-21654</strain>
    </source>
</reference>
<organism evidence="1 2">
    <name type="scientific">Apophysomyces ossiformis</name>
    <dbReference type="NCBI Taxonomy" id="679940"/>
    <lineage>
        <taxon>Eukaryota</taxon>
        <taxon>Fungi</taxon>
        <taxon>Fungi incertae sedis</taxon>
        <taxon>Mucoromycota</taxon>
        <taxon>Mucoromycotina</taxon>
        <taxon>Mucoromycetes</taxon>
        <taxon>Mucorales</taxon>
        <taxon>Mucorineae</taxon>
        <taxon>Mucoraceae</taxon>
        <taxon>Apophysomyces</taxon>
    </lineage>
</organism>
<dbReference type="AlphaFoldDB" id="A0A8H7BLA5"/>
<name>A0A8H7BLA5_9FUNG</name>
<evidence type="ECO:0000313" key="2">
    <source>
        <dbReference type="Proteomes" id="UP000605846"/>
    </source>
</evidence>
<protein>
    <recommendedName>
        <fullName evidence="3">Tyrosine specific protein phosphatases domain-containing protein</fullName>
    </recommendedName>
</protein>
<dbReference type="SUPFAM" id="SSF52799">
    <property type="entry name" value="(Phosphotyrosine protein) phosphatases II"/>
    <property type="match status" value="1"/>
</dbReference>
<dbReference type="OrthoDB" id="9988524at2759"/>
<dbReference type="InterPro" id="IPR026893">
    <property type="entry name" value="Tyr/Ser_Pase_IphP-type"/>
</dbReference>
<dbReference type="PANTHER" id="PTHR31126:SF1">
    <property type="entry name" value="TYROSINE SPECIFIC PROTEIN PHOSPHATASES DOMAIN-CONTAINING PROTEIN"/>
    <property type="match status" value="1"/>
</dbReference>
<gene>
    <name evidence="1" type="ORF">EC973_003562</name>
</gene>
<evidence type="ECO:0000313" key="1">
    <source>
        <dbReference type="EMBL" id="KAF7722182.1"/>
    </source>
</evidence>
<dbReference type="PROSITE" id="PS00383">
    <property type="entry name" value="TYR_PHOSPHATASE_1"/>
    <property type="match status" value="1"/>
</dbReference>
<dbReference type="EMBL" id="JABAYA010000209">
    <property type="protein sequence ID" value="KAF7722182.1"/>
    <property type="molecule type" value="Genomic_DNA"/>
</dbReference>
<comment type="caution">
    <text evidence="1">The sequence shown here is derived from an EMBL/GenBank/DDBJ whole genome shotgun (WGS) entry which is preliminary data.</text>
</comment>
<dbReference type="PANTHER" id="PTHR31126">
    <property type="entry name" value="TYROSINE-PROTEIN PHOSPHATASE"/>
    <property type="match status" value="1"/>
</dbReference>
<dbReference type="InterPro" id="IPR016130">
    <property type="entry name" value="Tyr_Pase_AS"/>
</dbReference>
<dbReference type="Gene3D" id="3.90.190.10">
    <property type="entry name" value="Protein tyrosine phosphatase superfamily"/>
    <property type="match status" value="1"/>
</dbReference>
<dbReference type="Proteomes" id="UP000605846">
    <property type="component" value="Unassembled WGS sequence"/>
</dbReference>
<proteinExistence type="predicted"/>